<evidence type="ECO:0000259" key="2">
    <source>
        <dbReference type="Pfam" id="PF08044"/>
    </source>
</evidence>
<organism evidence="3 4">
    <name type="scientific">Streptomyces huasconensis</name>
    <dbReference type="NCBI Taxonomy" id="1854574"/>
    <lineage>
        <taxon>Bacteria</taxon>
        <taxon>Bacillati</taxon>
        <taxon>Actinomycetota</taxon>
        <taxon>Actinomycetes</taxon>
        <taxon>Kitasatosporales</taxon>
        <taxon>Streptomycetaceae</taxon>
        <taxon>Streptomyces</taxon>
    </lineage>
</organism>
<accession>A0ABV3M7P6</accession>
<feature type="compositionally biased region" description="Basic and acidic residues" evidence="1">
    <location>
        <begin position="229"/>
        <end position="261"/>
    </location>
</feature>
<reference evidence="3 4" key="1">
    <citation type="submission" date="2024-06" db="EMBL/GenBank/DDBJ databases">
        <title>The Natural Products Discovery Center: Release of the First 8490 Sequenced Strains for Exploring Actinobacteria Biosynthetic Diversity.</title>
        <authorList>
            <person name="Kalkreuter E."/>
            <person name="Kautsar S.A."/>
            <person name="Yang D."/>
            <person name="Bader C.D."/>
            <person name="Teijaro C.N."/>
            <person name="Fluegel L."/>
            <person name="Davis C.M."/>
            <person name="Simpson J.R."/>
            <person name="Lauterbach L."/>
            <person name="Steele A.D."/>
            <person name="Gui C."/>
            <person name="Meng S."/>
            <person name="Li G."/>
            <person name="Viehrig K."/>
            <person name="Ye F."/>
            <person name="Su P."/>
            <person name="Kiefer A.F."/>
            <person name="Nichols A."/>
            <person name="Cepeda A.J."/>
            <person name="Yan W."/>
            <person name="Fan B."/>
            <person name="Jiang Y."/>
            <person name="Adhikari A."/>
            <person name="Zheng C.-J."/>
            <person name="Schuster L."/>
            <person name="Cowan T.M."/>
            <person name="Smanski M.J."/>
            <person name="Chevrette M.G."/>
            <person name="De Carvalho L.P.S."/>
            <person name="Shen B."/>
        </authorList>
    </citation>
    <scope>NUCLEOTIDE SEQUENCE [LARGE SCALE GENOMIC DNA]</scope>
    <source>
        <strain evidence="3 4">NPDC047833</strain>
    </source>
</reference>
<comment type="caution">
    <text evidence="3">The sequence shown here is derived from an EMBL/GenBank/DDBJ whole genome shotgun (WGS) entry which is preliminary data.</text>
</comment>
<keyword evidence="4" id="KW-1185">Reference proteome</keyword>
<dbReference type="PANTHER" id="PTHR40763:SF4">
    <property type="entry name" value="DUF1707 DOMAIN-CONTAINING PROTEIN"/>
    <property type="match status" value="1"/>
</dbReference>
<name>A0ABV3M7P6_9ACTN</name>
<dbReference type="Proteomes" id="UP001553843">
    <property type="component" value="Unassembled WGS sequence"/>
</dbReference>
<dbReference type="EMBL" id="JBEYRS010000023">
    <property type="protein sequence ID" value="MEW2367234.1"/>
    <property type="molecule type" value="Genomic_DNA"/>
</dbReference>
<gene>
    <name evidence="3" type="ORF">AB0887_35505</name>
</gene>
<evidence type="ECO:0000313" key="4">
    <source>
        <dbReference type="Proteomes" id="UP001553843"/>
    </source>
</evidence>
<dbReference type="InterPro" id="IPR012551">
    <property type="entry name" value="DUF1707_SHOCT-like"/>
</dbReference>
<protein>
    <submittedName>
        <fullName evidence="3">DUF1707 domain-containing protein</fullName>
    </submittedName>
</protein>
<dbReference type="RefSeq" id="WP_359782417.1">
    <property type="nucleotide sequence ID" value="NZ_JBEYRR010000011.1"/>
</dbReference>
<proteinExistence type="predicted"/>
<feature type="region of interest" description="Disordered" evidence="1">
    <location>
        <begin position="229"/>
        <end position="293"/>
    </location>
</feature>
<feature type="compositionally biased region" description="Low complexity" evidence="1">
    <location>
        <begin position="1"/>
        <end position="18"/>
    </location>
</feature>
<dbReference type="PANTHER" id="PTHR40763">
    <property type="entry name" value="MEMBRANE PROTEIN-RELATED"/>
    <property type="match status" value="1"/>
</dbReference>
<feature type="domain" description="DUF1707" evidence="2">
    <location>
        <begin position="22"/>
        <end position="74"/>
    </location>
</feature>
<feature type="region of interest" description="Disordered" evidence="1">
    <location>
        <begin position="1"/>
        <end position="30"/>
    </location>
</feature>
<sequence>MSDAASSGGTSDGPDGSALPDLRASDADRERVAEVLRDAMAEGRLDMSEFEERLDATYKARTYGELEPITRDLPAHGAAKVSMVKRPVSDDPAAIDWAARMVDGEPSSSGGFAFWSGFSRKGGWVVGRQFTAFAMWGGGEIDLREAYFTERDVEIRCFTVMGGLQVIVPPEMNVVVRGLGIMGGFDDKATGVGTPGSPRVVVTGFALMGGVGVDRKLRRAEKLRLKEERRREKLERREARRAAHWERAEQHRLKHEELHELHMRKREKRREGRRPGGSAGPPDVPQDSPGESQ</sequence>
<dbReference type="Pfam" id="PF08044">
    <property type="entry name" value="DUF1707"/>
    <property type="match status" value="1"/>
</dbReference>
<evidence type="ECO:0000313" key="3">
    <source>
        <dbReference type="EMBL" id="MEW2367234.1"/>
    </source>
</evidence>
<evidence type="ECO:0000256" key="1">
    <source>
        <dbReference type="SAM" id="MobiDB-lite"/>
    </source>
</evidence>